<sequence>MVSLLLISILSVFTAVIEARVIDGSAAMDLLAGDSELKQSLSKQFANIIPRLLFHHFTEKDTAIDWLNVPESVQAEDYSETDFSRMHSMLNEMIISQLGIRAVEEPAIFCGDPLYPHRIEHIAFTPRILRIHYKTNECRNLVLKMMHRMIAEKREECRHYSCVMQNCPPTIKWCDSPILGLLPVLPDQVPALPTMADQRNENRKQQREFVLRHKLAERTKKRTRYGLNSIKKMLIGGGKLAEKFSNAFQIINPANYEQPLSVEQFRAVAACKHSRLLKTVIADYDTFGELCETALSKMGLNNMFWRENLGGETLKGNAAAAAKNQ</sequence>
<accession>A0ABD2LQM6</accession>
<feature type="signal peptide" evidence="1">
    <location>
        <begin position="1"/>
        <end position="19"/>
    </location>
</feature>
<dbReference type="Proteomes" id="UP001620626">
    <property type="component" value="Unassembled WGS sequence"/>
</dbReference>
<feature type="chain" id="PRO_5044752133" evidence="1">
    <location>
        <begin position="20"/>
        <end position="325"/>
    </location>
</feature>
<evidence type="ECO:0000313" key="2">
    <source>
        <dbReference type="EMBL" id="KAL3117416.1"/>
    </source>
</evidence>
<organism evidence="2 3">
    <name type="scientific">Heterodera trifolii</name>
    <dbReference type="NCBI Taxonomy" id="157864"/>
    <lineage>
        <taxon>Eukaryota</taxon>
        <taxon>Metazoa</taxon>
        <taxon>Ecdysozoa</taxon>
        <taxon>Nematoda</taxon>
        <taxon>Chromadorea</taxon>
        <taxon>Rhabditida</taxon>
        <taxon>Tylenchina</taxon>
        <taxon>Tylenchomorpha</taxon>
        <taxon>Tylenchoidea</taxon>
        <taxon>Heteroderidae</taxon>
        <taxon>Heteroderinae</taxon>
        <taxon>Heterodera</taxon>
    </lineage>
</organism>
<keyword evidence="3" id="KW-1185">Reference proteome</keyword>
<dbReference type="EMBL" id="JBICBT010000324">
    <property type="protein sequence ID" value="KAL3117416.1"/>
    <property type="molecule type" value="Genomic_DNA"/>
</dbReference>
<gene>
    <name evidence="2" type="ORF">niasHT_000167</name>
</gene>
<evidence type="ECO:0000313" key="3">
    <source>
        <dbReference type="Proteomes" id="UP001620626"/>
    </source>
</evidence>
<reference evidence="2 3" key="1">
    <citation type="submission" date="2024-10" db="EMBL/GenBank/DDBJ databases">
        <authorList>
            <person name="Kim D."/>
        </authorList>
    </citation>
    <scope>NUCLEOTIDE SEQUENCE [LARGE SCALE GENOMIC DNA]</scope>
    <source>
        <strain evidence="2">BH-2024</strain>
    </source>
</reference>
<evidence type="ECO:0000256" key="1">
    <source>
        <dbReference type="SAM" id="SignalP"/>
    </source>
</evidence>
<name>A0ABD2LQM6_9BILA</name>
<proteinExistence type="predicted"/>
<comment type="caution">
    <text evidence="2">The sequence shown here is derived from an EMBL/GenBank/DDBJ whole genome shotgun (WGS) entry which is preliminary data.</text>
</comment>
<keyword evidence="1" id="KW-0732">Signal</keyword>
<dbReference type="AlphaFoldDB" id="A0ABD2LQM6"/>
<protein>
    <submittedName>
        <fullName evidence="2">Uncharacterized protein</fullName>
    </submittedName>
</protein>